<dbReference type="eggNOG" id="KOG0017">
    <property type="taxonomic scope" value="Eukaryota"/>
</dbReference>
<dbReference type="OrthoDB" id="1936587at2759"/>
<organism evidence="2 3">
    <name type="scientific">Nelumbo nucifera</name>
    <name type="common">Sacred lotus</name>
    <dbReference type="NCBI Taxonomy" id="4432"/>
    <lineage>
        <taxon>Eukaryota</taxon>
        <taxon>Viridiplantae</taxon>
        <taxon>Streptophyta</taxon>
        <taxon>Embryophyta</taxon>
        <taxon>Tracheophyta</taxon>
        <taxon>Spermatophyta</taxon>
        <taxon>Magnoliopsida</taxon>
        <taxon>Proteales</taxon>
        <taxon>Nelumbonaceae</taxon>
        <taxon>Nelumbo</taxon>
    </lineage>
</organism>
<dbReference type="InParanoid" id="A0A1U7Z082"/>
<dbReference type="InterPro" id="IPR001584">
    <property type="entry name" value="Integrase_cat-core"/>
</dbReference>
<accession>A0A1U7Z082</accession>
<dbReference type="AlphaFoldDB" id="A0A1U7Z082"/>
<feature type="domain" description="Integrase catalytic" evidence="1">
    <location>
        <begin position="1"/>
        <end position="150"/>
    </location>
</feature>
<dbReference type="GO" id="GO:0015074">
    <property type="term" value="P:DNA integration"/>
    <property type="evidence" value="ECO:0007669"/>
    <property type="project" value="InterPro"/>
</dbReference>
<dbReference type="GO" id="GO:0003676">
    <property type="term" value="F:nucleic acid binding"/>
    <property type="evidence" value="ECO:0007669"/>
    <property type="project" value="InterPro"/>
</dbReference>
<dbReference type="GeneID" id="104587857"/>
<dbReference type="Proteomes" id="UP000189703">
    <property type="component" value="Unplaced"/>
</dbReference>
<dbReference type="RefSeq" id="XP_010243913.1">
    <property type="nucleotide sequence ID" value="XM_010245611.1"/>
</dbReference>
<dbReference type="Pfam" id="PF00665">
    <property type="entry name" value="rve"/>
    <property type="match status" value="1"/>
</dbReference>
<evidence type="ECO:0000259" key="1">
    <source>
        <dbReference type="PROSITE" id="PS50994"/>
    </source>
</evidence>
<reference evidence="3" key="1">
    <citation type="submission" date="2025-08" db="UniProtKB">
        <authorList>
            <consortium name="RefSeq"/>
        </authorList>
    </citation>
    <scope>IDENTIFICATION</scope>
</reference>
<gene>
    <name evidence="3" type="primary">LOC104587857</name>
</gene>
<evidence type="ECO:0000313" key="3">
    <source>
        <dbReference type="RefSeq" id="XP_010243913.1"/>
    </source>
</evidence>
<dbReference type="STRING" id="4432.A0A1U7Z082"/>
<dbReference type="PROSITE" id="PS50994">
    <property type="entry name" value="INTEGRASE"/>
    <property type="match status" value="1"/>
</dbReference>
<protein>
    <submittedName>
        <fullName evidence="3">Uncharacterized protein LOC104587857</fullName>
    </submittedName>
</protein>
<dbReference type="PANTHER" id="PTHR37984">
    <property type="entry name" value="PROTEIN CBG26694"/>
    <property type="match status" value="1"/>
</dbReference>
<proteinExistence type="predicted"/>
<sequence>MVDPLQPAMNGNNFILVAIDYFTKWVEAMSIARPTMTKTVQFVKSTMIARYGAPCEIISNNGKNFVGKEVIDLCNHFKIKQLRELHYDPEIENIVHRLRKEAKQRRNQLASLPTPGVKSVAEIIEPSNHPEEEVMDNNEERTLRELAAPDLHQQPLCIEYADLVVPFELKSGLIHFLLFVDFQ</sequence>
<name>A0A1U7Z082_NELNU</name>
<keyword evidence="2" id="KW-1185">Reference proteome</keyword>
<dbReference type="InterPro" id="IPR012337">
    <property type="entry name" value="RNaseH-like_sf"/>
</dbReference>
<evidence type="ECO:0000313" key="2">
    <source>
        <dbReference type="Proteomes" id="UP000189703"/>
    </source>
</evidence>
<dbReference type="SUPFAM" id="SSF53098">
    <property type="entry name" value="Ribonuclease H-like"/>
    <property type="match status" value="1"/>
</dbReference>
<dbReference type="InterPro" id="IPR036397">
    <property type="entry name" value="RNaseH_sf"/>
</dbReference>
<dbReference type="Gene3D" id="3.30.420.10">
    <property type="entry name" value="Ribonuclease H-like superfamily/Ribonuclease H"/>
    <property type="match status" value="1"/>
</dbReference>
<dbReference type="KEGG" id="nnu:104587857"/>
<dbReference type="PANTHER" id="PTHR37984:SF5">
    <property type="entry name" value="PROTEIN NYNRIN-LIKE"/>
    <property type="match status" value="1"/>
</dbReference>
<dbReference type="InterPro" id="IPR050951">
    <property type="entry name" value="Retrovirus_Pol_polyprotein"/>
</dbReference>